<evidence type="ECO:0000313" key="1">
    <source>
        <dbReference type="EMBL" id="CAA9546550.1"/>
    </source>
</evidence>
<organism evidence="1">
    <name type="scientific">uncultured Thermomicrobiales bacterium</name>
    <dbReference type="NCBI Taxonomy" id="1645740"/>
    <lineage>
        <taxon>Bacteria</taxon>
        <taxon>Pseudomonadati</taxon>
        <taxon>Thermomicrobiota</taxon>
        <taxon>Thermomicrobia</taxon>
        <taxon>Thermomicrobiales</taxon>
        <taxon>environmental samples</taxon>
    </lineage>
</organism>
<reference evidence="1" key="1">
    <citation type="submission" date="2020-02" db="EMBL/GenBank/DDBJ databases">
        <authorList>
            <person name="Meier V. D."/>
        </authorList>
    </citation>
    <scope>NUCLEOTIDE SEQUENCE</scope>
    <source>
        <strain evidence="1">AVDCRST_MAG87</strain>
    </source>
</reference>
<protein>
    <submittedName>
        <fullName evidence="1">Uncharacterized protein</fullName>
    </submittedName>
</protein>
<name>A0A6J4UF19_9BACT</name>
<dbReference type="AlphaFoldDB" id="A0A6J4UF19"/>
<accession>A0A6J4UF19</accession>
<feature type="non-terminal residue" evidence="1">
    <location>
        <position position="1"/>
    </location>
</feature>
<feature type="non-terminal residue" evidence="1">
    <location>
        <position position="34"/>
    </location>
</feature>
<proteinExistence type="predicted"/>
<sequence>ERARRGRSLRRVRVRVRIRVSGRNVDRGGYHESL</sequence>
<gene>
    <name evidence="1" type="ORF">AVDCRST_MAG87-517</name>
</gene>
<dbReference type="EMBL" id="CADCWJ010000131">
    <property type="protein sequence ID" value="CAA9546550.1"/>
    <property type="molecule type" value="Genomic_DNA"/>
</dbReference>